<dbReference type="SUPFAM" id="SSF48726">
    <property type="entry name" value="Immunoglobulin"/>
    <property type="match status" value="1"/>
</dbReference>
<dbReference type="PROSITE" id="PS50835">
    <property type="entry name" value="IG_LIKE"/>
    <property type="match status" value="1"/>
</dbReference>
<dbReference type="GO" id="GO:0005886">
    <property type="term" value="C:plasma membrane"/>
    <property type="evidence" value="ECO:0007669"/>
    <property type="project" value="UniProtKB-SubCell"/>
</dbReference>
<evidence type="ECO:0000313" key="14">
    <source>
        <dbReference type="EMBL" id="NWS76052.1"/>
    </source>
</evidence>
<feature type="non-terminal residue" evidence="14">
    <location>
        <position position="256"/>
    </location>
</feature>
<evidence type="ECO:0000256" key="7">
    <source>
        <dbReference type="ARBA" id="ARBA00023157"/>
    </source>
</evidence>
<dbReference type="AlphaFoldDB" id="A0A7K5I4J0"/>
<evidence type="ECO:0000256" key="2">
    <source>
        <dbReference type="ARBA" id="ARBA00022475"/>
    </source>
</evidence>
<evidence type="ECO:0000256" key="10">
    <source>
        <dbReference type="ARBA" id="ARBA00050022"/>
    </source>
</evidence>
<comment type="function">
    <text evidence="9">Essential fertilization factor required for male fertility. Part of a conserved trimeric sperm complex with the essential fertilization factors IZUMO1 and SPACA6 which bridges sperm and oocyte membranes during fertilization by binding to IZUMO1R/JUNO on the oocyte.</text>
</comment>
<dbReference type="InterPro" id="IPR007110">
    <property type="entry name" value="Ig-like_dom"/>
</dbReference>
<evidence type="ECO:0000313" key="15">
    <source>
        <dbReference type="Proteomes" id="UP000549499"/>
    </source>
</evidence>
<proteinExistence type="predicted"/>
<evidence type="ECO:0000259" key="13">
    <source>
        <dbReference type="PROSITE" id="PS50835"/>
    </source>
</evidence>
<evidence type="ECO:0000256" key="4">
    <source>
        <dbReference type="ARBA" id="ARBA00022729"/>
    </source>
</evidence>
<evidence type="ECO:0000256" key="5">
    <source>
        <dbReference type="ARBA" id="ARBA00022989"/>
    </source>
</evidence>
<protein>
    <recommendedName>
        <fullName evidence="10">Transmembrane protein 81</fullName>
    </recommendedName>
</protein>
<dbReference type="OrthoDB" id="9390762at2759"/>
<dbReference type="PANTHER" id="PTHR35670">
    <property type="entry name" value="TRANSMEMBRANE PROTEIN 81"/>
    <property type="match status" value="1"/>
</dbReference>
<sequence length="256" mass="28790">MKTLRNSLIRGILPCAFYLPLVTSVGNVTIPAELKTAVVKVAVKSTSCSVTCGVGFKLEEMCELTPFGGRRNCTLRRTECLTKWVCGIHYFTIPVGKPFQISCLTSDTDNFGNQAYKWGFAQGLVTTKDELFKLLQTTNSFIKFSPIRESDAGTYRCDVRMLKAFRIIKRIYFGVRVIRSDLVELNFQKSLTREQKLAVTKKKESTESSSYEEGQEQRHFWNKELVYECLVGVGTGVVAGVLVSVSLCCLGKIFRR</sequence>
<name>A0A7K5I4J0_CROSL</name>
<feature type="chain" id="PRO_5029708457" description="Transmembrane protein 81" evidence="12">
    <location>
        <begin position="25"/>
        <end position="256"/>
    </location>
</feature>
<keyword evidence="3 11" id="KW-0812">Transmembrane</keyword>
<feature type="non-terminal residue" evidence="14">
    <location>
        <position position="1"/>
    </location>
</feature>
<feature type="transmembrane region" description="Helical" evidence="11">
    <location>
        <begin position="225"/>
        <end position="250"/>
    </location>
</feature>
<accession>A0A7K5I4J0</accession>
<reference evidence="14 15" key="1">
    <citation type="submission" date="2019-09" db="EMBL/GenBank/DDBJ databases">
        <title>Bird 10,000 Genomes (B10K) Project - Family phase.</title>
        <authorList>
            <person name="Zhang G."/>
        </authorList>
    </citation>
    <scope>NUCLEOTIDE SEQUENCE [LARGE SCALE GENOMIC DNA]</scope>
    <source>
        <strain evidence="14">B10K-DU-003-44</strain>
        <tissue evidence="14">Muscle</tissue>
    </source>
</reference>
<keyword evidence="2" id="KW-1003">Cell membrane</keyword>
<keyword evidence="6 11" id="KW-0472">Membrane</keyword>
<evidence type="ECO:0000256" key="12">
    <source>
        <dbReference type="SAM" id="SignalP"/>
    </source>
</evidence>
<comment type="subcellular location">
    <subcellularLocation>
        <location evidence="1">Cell membrane</location>
        <topology evidence="1">Single-pass type I membrane protein</topology>
    </subcellularLocation>
</comment>
<keyword evidence="5 11" id="KW-1133">Transmembrane helix</keyword>
<feature type="domain" description="Ig-like" evidence="13">
    <location>
        <begin position="96"/>
        <end position="159"/>
    </location>
</feature>
<feature type="signal peptide" evidence="12">
    <location>
        <begin position="1"/>
        <end position="24"/>
    </location>
</feature>
<dbReference type="PANTHER" id="PTHR35670:SF1">
    <property type="entry name" value="TRANSMEMBRANE PROTEIN 81"/>
    <property type="match status" value="1"/>
</dbReference>
<evidence type="ECO:0000256" key="1">
    <source>
        <dbReference type="ARBA" id="ARBA00004251"/>
    </source>
</evidence>
<comment type="caution">
    <text evidence="14">The sequence shown here is derived from an EMBL/GenBank/DDBJ whole genome shotgun (WGS) entry which is preliminary data.</text>
</comment>
<evidence type="ECO:0000256" key="3">
    <source>
        <dbReference type="ARBA" id="ARBA00022692"/>
    </source>
</evidence>
<dbReference type="Proteomes" id="UP000549499">
    <property type="component" value="Unassembled WGS sequence"/>
</dbReference>
<evidence type="ECO:0000256" key="9">
    <source>
        <dbReference type="ARBA" id="ARBA00049937"/>
    </source>
</evidence>
<keyword evidence="15" id="KW-1185">Reference proteome</keyword>
<dbReference type="InterPro" id="IPR039293">
    <property type="entry name" value="TMEM81"/>
</dbReference>
<gene>
    <name evidence="14" type="primary">Tmem81</name>
    <name evidence="14" type="ORF">CROSUL_R00966</name>
</gene>
<keyword evidence="8" id="KW-0393">Immunoglobulin domain</keyword>
<dbReference type="EMBL" id="VYZB01000677">
    <property type="protein sequence ID" value="NWS76052.1"/>
    <property type="molecule type" value="Genomic_DNA"/>
</dbReference>
<dbReference type="InterPro" id="IPR036179">
    <property type="entry name" value="Ig-like_dom_sf"/>
</dbReference>
<evidence type="ECO:0000256" key="6">
    <source>
        <dbReference type="ARBA" id="ARBA00023136"/>
    </source>
</evidence>
<keyword evidence="7" id="KW-1015">Disulfide bond</keyword>
<keyword evidence="4 12" id="KW-0732">Signal</keyword>
<evidence type="ECO:0000256" key="11">
    <source>
        <dbReference type="SAM" id="Phobius"/>
    </source>
</evidence>
<organism evidence="14 15">
    <name type="scientific">Crotophaga sulcirostris</name>
    <name type="common">Groove-billed ani</name>
    <dbReference type="NCBI Taxonomy" id="33598"/>
    <lineage>
        <taxon>Eukaryota</taxon>
        <taxon>Metazoa</taxon>
        <taxon>Chordata</taxon>
        <taxon>Craniata</taxon>
        <taxon>Vertebrata</taxon>
        <taxon>Euteleostomi</taxon>
        <taxon>Archelosauria</taxon>
        <taxon>Archosauria</taxon>
        <taxon>Dinosauria</taxon>
        <taxon>Saurischia</taxon>
        <taxon>Theropoda</taxon>
        <taxon>Coelurosauria</taxon>
        <taxon>Aves</taxon>
        <taxon>Neognathae</taxon>
        <taxon>Neoaves</taxon>
        <taxon>Otidimorphae</taxon>
        <taxon>Cuculiformes</taxon>
        <taxon>Crotophagidae</taxon>
        <taxon>Crotophaga</taxon>
    </lineage>
</organism>
<evidence type="ECO:0000256" key="8">
    <source>
        <dbReference type="ARBA" id="ARBA00023319"/>
    </source>
</evidence>